<dbReference type="InterPro" id="IPR006201">
    <property type="entry name" value="Neur_channel"/>
</dbReference>
<comment type="caution">
    <text evidence="16">The sequence shown here is derived from an EMBL/GenBank/DDBJ whole genome shotgun (WGS) entry which is preliminary data.</text>
</comment>
<dbReference type="PANTHER" id="PTHR18945">
    <property type="entry name" value="NEUROTRANSMITTER GATED ION CHANNEL"/>
    <property type="match status" value="1"/>
</dbReference>
<keyword evidence="6 13" id="KW-0732">Signal</keyword>
<dbReference type="SUPFAM" id="SSF90112">
    <property type="entry name" value="Neurotransmitter-gated ion-channel transmembrane pore"/>
    <property type="match status" value="1"/>
</dbReference>
<dbReference type="EMBL" id="VCGU01000007">
    <property type="protein sequence ID" value="TRY73728.1"/>
    <property type="molecule type" value="Genomic_DNA"/>
</dbReference>
<name>A0A553P7R5_TIGCA</name>
<evidence type="ECO:0000256" key="8">
    <source>
        <dbReference type="ARBA" id="ARBA00023065"/>
    </source>
</evidence>
<comment type="subcellular location">
    <subcellularLocation>
        <location evidence="2">Cell membrane</location>
    </subcellularLocation>
    <subcellularLocation>
        <location evidence="1">Membrane</location>
        <topology evidence="1">Multi-pass membrane protein</topology>
    </subcellularLocation>
</comment>
<evidence type="ECO:0000256" key="12">
    <source>
        <dbReference type="SAM" id="Phobius"/>
    </source>
</evidence>
<dbReference type="GO" id="GO:0099095">
    <property type="term" value="F:ligand-gated monoatomic anion channel activity"/>
    <property type="evidence" value="ECO:0007669"/>
    <property type="project" value="UniProtKB-ARBA"/>
</dbReference>
<feature type="compositionally biased region" description="Polar residues" evidence="11">
    <location>
        <begin position="370"/>
        <end position="391"/>
    </location>
</feature>
<dbReference type="GO" id="GO:0005254">
    <property type="term" value="F:chloride channel activity"/>
    <property type="evidence" value="ECO:0007669"/>
    <property type="project" value="UniProtKB-ARBA"/>
</dbReference>
<sequence length="559" mass="63722">MARQLSSLLVIIFWANGCQSGMPRCDGKGIDFSLTPYCLPQDYNKDIVPPTDGPLYINVDIWVFEVSKIDDISLSMTFELYFDLTWKETRLNINESSEEWSDKGVMGSTNFVQSIWLPDIQILNLKEFRKRTIVTDVAGLIIFKDKRVLYTISTEAVISCPMKFSAYPLDHQECKFNVGSYIHDATQIFFNGTFGHDVKNQRAQQYEIGILPLDDADKTIVWVNRNYSQTGFKINLIRRRTPVLLQTYLPSGLFVIVSWISFIVPPEVVPGRMALLVTLFLVLVNIFTHVSDNAPKAEGLTAVETWVVMCILHVFCVLSEYAIILKIIQVEKRRNERTQKIITKSHNHLFRPQNSNGDHNHFPPPAARSVQHQISQRVHSGSSTPLEQIFQTDPDFGHNPPSDSPPSGSSGTTEHPHHSHLHHRHLKDFSVYSPTGTAGGPITHHVLHHASSHNDLLNSHHNNKCPLHRKMDSEQETSWNGLDFSVTRPVGSTRISNGVRGLSDVGGAIVMQRLSREQRDKYERVDNIAMWLFPIIFFAVNVCYWSYFLLFNEMIQDLW</sequence>
<dbReference type="AlphaFoldDB" id="A0A553P7R5"/>
<evidence type="ECO:0008006" key="18">
    <source>
        <dbReference type="Google" id="ProtNLM"/>
    </source>
</evidence>
<evidence type="ECO:0000259" key="15">
    <source>
        <dbReference type="Pfam" id="PF02932"/>
    </source>
</evidence>
<feature type="transmembrane region" description="Helical" evidence="12">
    <location>
        <begin position="273"/>
        <end position="291"/>
    </location>
</feature>
<feature type="chain" id="PRO_5022006022" description="Neurotransmitter-gated ion-channel ligand-binding domain-containing protein" evidence="13">
    <location>
        <begin position="21"/>
        <end position="559"/>
    </location>
</feature>
<protein>
    <recommendedName>
        <fullName evidence="18">Neurotransmitter-gated ion-channel ligand-binding domain-containing protein</fullName>
    </recommendedName>
</protein>
<proteinExistence type="predicted"/>
<dbReference type="GO" id="GO:0004888">
    <property type="term" value="F:transmembrane signaling receptor activity"/>
    <property type="evidence" value="ECO:0007669"/>
    <property type="project" value="InterPro"/>
</dbReference>
<reference evidence="16 17" key="1">
    <citation type="journal article" date="2018" name="Nat. Ecol. Evol.">
        <title>Genomic signatures of mitonuclear coevolution across populations of Tigriopus californicus.</title>
        <authorList>
            <person name="Barreto F.S."/>
            <person name="Watson E.T."/>
            <person name="Lima T.G."/>
            <person name="Willett C.S."/>
            <person name="Edmands S."/>
            <person name="Li W."/>
            <person name="Burton R.S."/>
        </authorList>
    </citation>
    <scope>NUCLEOTIDE SEQUENCE [LARGE SCALE GENOMIC DNA]</scope>
    <source>
        <strain evidence="16 17">San Diego</strain>
    </source>
</reference>
<keyword evidence="4" id="KW-1003">Cell membrane</keyword>
<keyword evidence="3" id="KW-0813">Transport</keyword>
<dbReference type="PRINTS" id="PR00253">
    <property type="entry name" value="GABAARECEPTR"/>
</dbReference>
<dbReference type="InterPro" id="IPR006029">
    <property type="entry name" value="Neurotrans-gated_channel_TM"/>
</dbReference>
<dbReference type="Pfam" id="PF02932">
    <property type="entry name" value="Neur_chan_memb"/>
    <property type="match status" value="1"/>
</dbReference>
<feature type="domain" description="Neurotransmitter-gated ion-channel transmembrane" evidence="15">
    <location>
        <begin position="247"/>
        <end position="545"/>
    </location>
</feature>
<accession>A0A553P7R5</accession>
<dbReference type="InterPro" id="IPR036734">
    <property type="entry name" value="Neur_chan_lig-bd_sf"/>
</dbReference>
<evidence type="ECO:0000256" key="6">
    <source>
        <dbReference type="ARBA" id="ARBA00022729"/>
    </source>
</evidence>
<evidence type="ECO:0000256" key="7">
    <source>
        <dbReference type="ARBA" id="ARBA00022989"/>
    </source>
</evidence>
<evidence type="ECO:0000256" key="5">
    <source>
        <dbReference type="ARBA" id="ARBA00022692"/>
    </source>
</evidence>
<dbReference type="InterPro" id="IPR006028">
    <property type="entry name" value="GABAA/Glycine_rcpt"/>
</dbReference>
<dbReference type="GO" id="GO:0005230">
    <property type="term" value="F:extracellular ligand-gated monoatomic ion channel activity"/>
    <property type="evidence" value="ECO:0007669"/>
    <property type="project" value="InterPro"/>
</dbReference>
<dbReference type="InterPro" id="IPR006202">
    <property type="entry name" value="Neur_chan_lig-bd"/>
</dbReference>
<evidence type="ECO:0000256" key="9">
    <source>
        <dbReference type="ARBA" id="ARBA00023136"/>
    </source>
</evidence>
<dbReference type="GO" id="GO:0005886">
    <property type="term" value="C:plasma membrane"/>
    <property type="evidence" value="ECO:0007669"/>
    <property type="project" value="UniProtKB-SubCell"/>
</dbReference>
<dbReference type="InterPro" id="IPR036719">
    <property type="entry name" value="Neuro-gated_channel_TM_sf"/>
</dbReference>
<evidence type="ECO:0000256" key="4">
    <source>
        <dbReference type="ARBA" id="ARBA00022475"/>
    </source>
</evidence>
<dbReference type="InterPro" id="IPR018000">
    <property type="entry name" value="Neurotransmitter_ion_chnl_CS"/>
</dbReference>
<organism evidence="16 17">
    <name type="scientific">Tigriopus californicus</name>
    <name type="common">Marine copepod</name>
    <dbReference type="NCBI Taxonomy" id="6832"/>
    <lineage>
        <taxon>Eukaryota</taxon>
        <taxon>Metazoa</taxon>
        <taxon>Ecdysozoa</taxon>
        <taxon>Arthropoda</taxon>
        <taxon>Crustacea</taxon>
        <taxon>Multicrustacea</taxon>
        <taxon>Hexanauplia</taxon>
        <taxon>Copepoda</taxon>
        <taxon>Harpacticoida</taxon>
        <taxon>Harpacticidae</taxon>
        <taxon>Tigriopus</taxon>
    </lineage>
</organism>
<feature type="signal peptide" evidence="13">
    <location>
        <begin position="1"/>
        <end position="20"/>
    </location>
</feature>
<evidence type="ECO:0000256" key="3">
    <source>
        <dbReference type="ARBA" id="ARBA00022448"/>
    </source>
</evidence>
<evidence type="ECO:0000313" key="17">
    <source>
        <dbReference type="Proteomes" id="UP000318571"/>
    </source>
</evidence>
<dbReference type="Pfam" id="PF02931">
    <property type="entry name" value="Neur_chan_LBD"/>
    <property type="match status" value="1"/>
</dbReference>
<dbReference type="Gene3D" id="2.70.170.10">
    <property type="entry name" value="Neurotransmitter-gated ion-channel ligand-binding domain"/>
    <property type="match status" value="1"/>
</dbReference>
<keyword evidence="7 12" id="KW-1133">Transmembrane helix</keyword>
<feature type="transmembrane region" description="Helical" evidence="12">
    <location>
        <begin position="528"/>
        <end position="550"/>
    </location>
</feature>
<evidence type="ECO:0000256" key="13">
    <source>
        <dbReference type="SAM" id="SignalP"/>
    </source>
</evidence>
<keyword evidence="9 12" id="KW-0472">Membrane</keyword>
<keyword evidence="5 12" id="KW-0812">Transmembrane</keyword>
<dbReference type="InterPro" id="IPR038050">
    <property type="entry name" value="Neuro_actylchol_rec"/>
</dbReference>
<dbReference type="STRING" id="6832.A0A553P7R5"/>
<keyword evidence="8" id="KW-0406">Ion transport</keyword>
<evidence type="ECO:0000256" key="2">
    <source>
        <dbReference type="ARBA" id="ARBA00004236"/>
    </source>
</evidence>
<evidence type="ECO:0000256" key="11">
    <source>
        <dbReference type="SAM" id="MobiDB-lite"/>
    </source>
</evidence>
<gene>
    <name evidence="16" type="ORF">TCAL_02532</name>
</gene>
<evidence type="ECO:0000259" key="14">
    <source>
        <dbReference type="Pfam" id="PF02931"/>
    </source>
</evidence>
<dbReference type="PROSITE" id="PS00236">
    <property type="entry name" value="NEUROTR_ION_CHANNEL"/>
    <property type="match status" value="1"/>
</dbReference>
<evidence type="ECO:0000256" key="1">
    <source>
        <dbReference type="ARBA" id="ARBA00004141"/>
    </source>
</evidence>
<feature type="transmembrane region" description="Helical" evidence="12">
    <location>
        <begin position="306"/>
        <end position="328"/>
    </location>
</feature>
<evidence type="ECO:0000313" key="16">
    <source>
        <dbReference type="EMBL" id="TRY73728.1"/>
    </source>
</evidence>
<evidence type="ECO:0000256" key="10">
    <source>
        <dbReference type="ARBA" id="ARBA00023303"/>
    </source>
</evidence>
<dbReference type="SUPFAM" id="SSF63712">
    <property type="entry name" value="Nicotinic receptor ligand binding domain-like"/>
    <property type="match status" value="1"/>
</dbReference>
<dbReference type="Proteomes" id="UP000318571">
    <property type="component" value="Chromosome 3"/>
</dbReference>
<dbReference type="OrthoDB" id="407674at2759"/>
<feature type="domain" description="Neurotransmitter-gated ion-channel ligand-binding" evidence="14">
    <location>
        <begin position="40"/>
        <end position="193"/>
    </location>
</feature>
<dbReference type="Gene3D" id="1.20.58.390">
    <property type="entry name" value="Neurotransmitter-gated ion-channel transmembrane domain"/>
    <property type="match status" value="1"/>
</dbReference>
<keyword evidence="17" id="KW-1185">Reference proteome</keyword>
<feature type="region of interest" description="Disordered" evidence="11">
    <location>
        <begin position="343"/>
        <end position="424"/>
    </location>
</feature>
<keyword evidence="10" id="KW-0407">Ion channel</keyword>
<feature type="transmembrane region" description="Helical" evidence="12">
    <location>
        <begin position="243"/>
        <end position="264"/>
    </location>
</feature>